<accession>A0A4P9ZMU7</accession>
<dbReference type="STRING" id="215637.A0A4P9ZMU7"/>
<reference evidence="3" key="1">
    <citation type="journal article" date="2018" name="Nat. Microbiol.">
        <title>Leveraging single-cell genomics to expand the fungal tree of life.</title>
        <authorList>
            <person name="Ahrendt S.R."/>
            <person name="Quandt C.A."/>
            <person name="Ciobanu D."/>
            <person name="Clum A."/>
            <person name="Salamov A."/>
            <person name="Andreopoulos B."/>
            <person name="Cheng J.F."/>
            <person name="Woyke T."/>
            <person name="Pelin A."/>
            <person name="Henrissat B."/>
            <person name="Reynolds N.K."/>
            <person name="Benny G.L."/>
            <person name="Smith M.E."/>
            <person name="James T.Y."/>
            <person name="Grigoriev I.V."/>
        </authorList>
    </citation>
    <scope>NUCLEOTIDE SEQUENCE [LARGE SCALE GENOMIC DNA]</scope>
    <source>
        <strain evidence="3">RSA 468</strain>
    </source>
</reference>
<gene>
    <name evidence="2" type="ORF">BJ085DRAFT_12357</name>
</gene>
<dbReference type="PANTHER" id="PTHR13251">
    <property type="entry name" value="EPILEPSY HOLOPROSENCEPHALY CANDIDATE 1/TMEM1"/>
    <property type="match status" value="1"/>
</dbReference>
<evidence type="ECO:0000259" key="1">
    <source>
        <dbReference type="Pfam" id="PF23036"/>
    </source>
</evidence>
<dbReference type="GO" id="GO:0006891">
    <property type="term" value="P:intra-Golgi vesicle-mediated transport"/>
    <property type="evidence" value="ECO:0007669"/>
    <property type="project" value="TreeGrafter"/>
</dbReference>
<feature type="non-terminal residue" evidence="2">
    <location>
        <position position="351"/>
    </location>
</feature>
<dbReference type="InterPro" id="IPR056913">
    <property type="entry name" value="TRAPPC10/Trs130_N"/>
</dbReference>
<dbReference type="AlphaFoldDB" id="A0A4P9ZMU7"/>
<sequence>SQAKTATNKLFPRTGSVIDKIRADFSPKKDEPRILALNFSDSGGMDMESWSEVFTRIKECVVTGFNGQITHYEEDVRRLDAQRMMPGWNYCTFFILKEKMVRAFQMMGMYDEALKQYDELEAAFFQVLKDRTLSWFSSFGGTTPGDDNTNLLDFGKKNYRELILQNKITVFDFRMYLFGRQCQLLIQLQKTREFLERARKFVPSFKHAMREFEKGLSPIFLSAWTFSTCKNVVDVCESIPTDPVPTDAHESAEIAAIKAEFLGNARIQLDTLGIHFSVLPKSLESTVLPSSASLSRPHREAISNPELTHGLEQQANFDNLYVTITNKAIRYCEDCKRFRFAQALRSNLANL</sequence>
<organism evidence="2 3">
    <name type="scientific">Dimargaris cristalligena</name>
    <dbReference type="NCBI Taxonomy" id="215637"/>
    <lineage>
        <taxon>Eukaryota</taxon>
        <taxon>Fungi</taxon>
        <taxon>Fungi incertae sedis</taxon>
        <taxon>Zoopagomycota</taxon>
        <taxon>Kickxellomycotina</taxon>
        <taxon>Dimargaritomycetes</taxon>
        <taxon>Dimargaritales</taxon>
        <taxon>Dimargaritaceae</taxon>
        <taxon>Dimargaris</taxon>
    </lineage>
</organism>
<dbReference type="InterPro" id="IPR045126">
    <property type="entry name" value="TRAPPC10/Trs130"/>
</dbReference>
<dbReference type="Proteomes" id="UP000268162">
    <property type="component" value="Unassembled WGS sequence"/>
</dbReference>
<proteinExistence type="predicted"/>
<feature type="domain" description="TRAPPC10/Trs130 N-terminal" evidence="1">
    <location>
        <begin position="5"/>
        <end position="193"/>
    </location>
</feature>
<dbReference type="GO" id="GO:0034498">
    <property type="term" value="P:early endosome to Golgi transport"/>
    <property type="evidence" value="ECO:0007669"/>
    <property type="project" value="TreeGrafter"/>
</dbReference>
<evidence type="ECO:0000313" key="2">
    <source>
        <dbReference type="EMBL" id="RKP34465.1"/>
    </source>
</evidence>
<name>A0A4P9ZMU7_9FUNG</name>
<dbReference type="EMBL" id="ML003193">
    <property type="protein sequence ID" value="RKP34465.1"/>
    <property type="molecule type" value="Genomic_DNA"/>
</dbReference>
<dbReference type="GO" id="GO:1990071">
    <property type="term" value="C:TRAPPII protein complex"/>
    <property type="evidence" value="ECO:0007669"/>
    <property type="project" value="InterPro"/>
</dbReference>
<keyword evidence="3" id="KW-1185">Reference proteome</keyword>
<protein>
    <recommendedName>
        <fullName evidence="1">TRAPPC10/Trs130 N-terminal domain-containing protein</fullName>
    </recommendedName>
</protein>
<dbReference type="PANTHER" id="PTHR13251:SF3">
    <property type="entry name" value="TRAFFICKING PROTEIN PARTICLE COMPLEX SUBUNIT 10"/>
    <property type="match status" value="1"/>
</dbReference>
<dbReference type="GO" id="GO:0005829">
    <property type="term" value="C:cytosol"/>
    <property type="evidence" value="ECO:0007669"/>
    <property type="project" value="GOC"/>
</dbReference>
<feature type="non-terminal residue" evidence="2">
    <location>
        <position position="1"/>
    </location>
</feature>
<dbReference type="Pfam" id="PF23036">
    <property type="entry name" value="TRAPPC10_1st"/>
    <property type="match status" value="1"/>
</dbReference>
<evidence type="ECO:0000313" key="3">
    <source>
        <dbReference type="Proteomes" id="UP000268162"/>
    </source>
</evidence>